<dbReference type="PRINTS" id="PR00063">
    <property type="entry name" value="RIBOSOMALL27"/>
</dbReference>
<dbReference type="SUPFAM" id="SSF110324">
    <property type="entry name" value="Ribosomal L27 protein-like"/>
    <property type="match status" value="1"/>
</dbReference>
<keyword evidence="5" id="KW-0687">Ribonucleoprotein</keyword>
<dbReference type="InterPro" id="IPR001684">
    <property type="entry name" value="Ribosomal_bL27"/>
</dbReference>
<evidence type="ECO:0000256" key="4">
    <source>
        <dbReference type="ARBA" id="ARBA00023128"/>
    </source>
</evidence>
<organism evidence="8 9">
    <name type="scientific">Chaetomium fimeti</name>
    <dbReference type="NCBI Taxonomy" id="1854472"/>
    <lineage>
        <taxon>Eukaryota</taxon>
        <taxon>Fungi</taxon>
        <taxon>Dikarya</taxon>
        <taxon>Ascomycota</taxon>
        <taxon>Pezizomycotina</taxon>
        <taxon>Sordariomycetes</taxon>
        <taxon>Sordariomycetidae</taxon>
        <taxon>Sordariales</taxon>
        <taxon>Chaetomiaceae</taxon>
        <taxon>Chaetomium</taxon>
    </lineage>
</organism>
<dbReference type="GO" id="GO:0005762">
    <property type="term" value="C:mitochondrial large ribosomal subunit"/>
    <property type="evidence" value="ECO:0007669"/>
    <property type="project" value="TreeGrafter"/>
</dbReference>
<evidence type="ECO:0000256" key="5">
    <source>
        <dbReference type="ARBA" id="ARBA00023274"/>
    </source>
</evidence>
<dbReference type="GO" id="GO:0006412">
    <property type="term" value="P:translation"/>
    <property type="evidence" value="ECO:0007669"/>
    <property type="project" value="InterPro"/>
</dbReference>
<comment type="similarity">
    <text evidence="2">Belongs to the bacterial ribosomal protein bL27 family.</text>
</comment>
<feature type="region of interest" description="Disordered" evidence="7">
    <location>
        <begin position="366"/>
        <end position="387"/>
    </location>
</feature>
<gene>
    <name evidence="8" type="ORF">B0H64DRAFT_407987</name>
</gene>
<dbReference type="AlphaFoldDB" id="A0AAE0H869"/>
<evidence type="ECO:0000256" key="1">
    <source>
        <dbReference type="ARBA" id="ARBA00004173"/>
    </source>
</evidence>
<keyword evidence="9" id="KW-1185">Reference proteome</keyword>
<feature type="region of interest" description="Disordered" evidence="7">
    <location>
        <begin position="1"/>
        <end position="22"/>
    </location>
</feature>
<evidence type="ECO:0000256" key="2">
    <source>
        <dbReference type="ARBA" id="ARBA00010797"/>
    </source>
</evidence>
<evidence type="ECO:0000313" key="9">
    <source>
        <dbReference type="Proteomes" id="UP001278766"/>
    </source>
</evidence>
<dbReference type="Proteomes" id="UP001278766">
    <property type="component" value="Unassembled WGS sequence"/>
</dbReference>
<dbReference type="FunFam" id="2.40.50.100:FF:000042">
    <property type="entry name" value="50S ribosomal protein L27"/>
    <property type="match status" value="1"/>
</dbReference>
<sequence>MHLARLQGPLQRAAASGSRSFTTVLRPTTTTATTTTTTLEERFAHLRLASPAAVNSTVGGRRYASTKSQGAYKLKSKKTIPKKMGAKKTGDQYVITGNILYKQRGTIWHPGENTILGRDHTIHAAVAGYVKYYRDPARHPKRQYIGVTFNREDKLPYPVSSPRRRKLNLVAVPRQVEKVVEETTAPSGIPRSVTRHEVVEKAETETAEAAASEQPTNKPQEFVPLADGNSIVANLVRDKLRTRYLAQAKKDAQTLEKQKELDARKGTRVFHLQPDYSYRESNWEIGRLVGDVGSVPGANEAESRKAKFRLRRRKRMVHFQGIKKRKMAKSSRRDEYRVKVREKRASRLAQRAETAAALRASVGKAAAEASKAVAGNKKAENKDEVKA</sequence>
<evidence type="ECO:0000256" key="6">
    <source>
        <dbReference type="ARBA" id="ARBA00035267"/>
    </source>
</evidence>
<dbReference type="RefSeq" id="XP_062655277.1">
    <property type="nucleotide sequence ID" value="XM_062804597.1"/>
</dbReference>
<dbReference type="EMBL" id="JAUEPN010000008">
    <property type="protein sequence ID" value="KAK3291763.1"/>
    <property type="molecule type" value="Genomic_DNA"/>
</dbReference>
<accession>A0AAE0H869</accession>
<dbReference type="Pfam" id="PF01016">
    <property type="entry name" value="Ribosomal_L27"/>
    <property type="match status" value="1"/>
</dbReference>
<evidence type="ECO:0000313" key="8">
    <source>
        <dbReference type="EMBL" id="KAK3291763.1"/>
    </source>
</evidence>
<dbReference type="PANTHER" id="PTHR15893:SF0">
    <property type="entry name" value="LARGE RIBOSOMAL SUBUNIT PROTEIN BL27M"/>
    <property type="match status" value="1"/>
</dbReference>
<comment type="subcellular location">
    <subcellularLocation>
        <location evidence="1">Mitochondrion</location>
    </subcellularLocation>
</comment>
<keyword evidence="4" id="KW-0496">Mitochondrion</keyword>
<dbReference type="GO" id="GO:0003735">
    <property type="term" value="F:structural constituent of ribosome"/>
    <property type="evidence" value="ECO:0007669"/>
    <property type="project" value="InterPro"/>
</dbReference>
<name>A0AAE0H869_9PEZI</name>
<feature type="region of interest" description="Disordered" evidence="7">
    <location>
        <begin position="200"/>
        <end position="222"/>
    </location>
</feature>
<evidence type="ECO:0000256" key="3">
    <source>
        <dbReference type="ARBA" id="ARBA00022980"/>
    </source>
</evidence>
<protein>
    <recommendedName>
        <fullName evidence="6">Large ribosomal subunit protein bL27m</fullName>
    </recommendedName>
</protein>
<feature type="compositionally biased region" description="Low complexity" evidence="7">
    <location>
        <begin position="366"/>
        <end position="375"/>
    </location>
</feature>
<dbReference type="PANTHER" id="PTHR15893">
    <property type="entry name" value="RIBOSOMAL PROTEIN L27"/>
    <property type="match status" value="1"/>
</dbReference>
<dbReference type="Gene3D" id="2.40.50.100">
    <property type="match status" value="1"/>
</dbReference>
<feature type="compositionally biased region" description="Basic and acidic residues" evidence="7">
    <location>
        <begin position="377"/>
        <end position="387"/>
    </location>
</feature>
<dbReference type="GeneID" id="87841545"/>
<reference evidence="8" key="1">
    <citation type="journal article" date="2023" name="Mol. Phylogenet. Evol.">
        <title>Genome-scale phylogeny and comparative genomics of the fungal order Sordariales.</title>
        <authorList>
            <person name="Hensen N."/>
            <person name="Bonometti L."/>
            <person name="Westerberg I."/>
            <person name="Brannstrom I.O."/>
            <person name="Guillou S."/>
            <person name="Cros-Aarteil S."/>
            <person name="Calhoun S."/>
            <person name="Haridas S."/>
            <person name="Kuo A."/>
            <person name="Mondo S."/>
            <person name="Pangilinan J."/>
            <person name="Riley R."/>
            <person name="LaButti K."/>
            <person name="Andreopoulos B."/>
            <person name="Lipzen A."/>
            <person name="Chen C."/>
            <person name="Yan M."/>
            <person name="Daum C."/>
            <person name="Ng V."/>
            <person name="Clum A."/>
            <person name="Steindorff A."/>
            <person name="Ohm R.A."/>
            <person name="Martin F."/>
            <person name="Silar P."/>
            <person name="Natvig D.O."/>
            <person name="Lalanne C."/>
            <person name="Gautier V."/>
            <person name="Ament-Velasquez S.L."/>
            <person name="Kruys A."/>
            <person name="Hutchinson M.I."/>
            <person name="Powell A.J."/>
            <person name="Barry K."/>
            <person name="Miller A.N."/>
            <person name="Grigoriev I.V."/>
            <person name="Debuchy R."/>
            <person name="Gladieux P."/>
            <person name="Hiltunen Thoren M."/>
            <person name="Johannesson H."/>
        </authorList>
    </citation>
    <scope>NUCLEOTIDE SEQUENCE</scope>
    <source>
        <strain evidence="8">CBS 168.71</strain>
    </source>
</reference>
<proteinExistence type="inferred from homology"/>
<evidence type="ECO:0000256" key="7">
    <source>
        <dbReference type="SAM" id="MobiDB-lite"/>
    </source>
</evidence>
<comment type="caution">
    <text evidence="8">The sequence shown here is derived from an EMBL/GenBank/DDBJ whole genome shotgun (WGS) entry which is preliminary data.</text>
</comment>
<keyword evidence="3" id="KW-0689">Ribosomal protein</keyword>
<reference evidence="8" key="2">
    <citation type="submission" date="2023-06" db="EMBL/GenBank/DDBJ databases">
        <authorList>
            <consortium name="Lawrence Berkeley National Laboratory"/>
            <person name="Haridas S."/>
            <person name="Hensen N."/>
            <person name="Bonometti L."/>
            <person name="Westerberg I."/>
            <person name="Brannstrom I.O."/>
            <person name="Guillou S."/>
            <person name="Cros-Aarteil S."/>
            <person name="Calhoun S."/>
            <person name="Kuo A."/>
            <person name="Mondo S."/>
            <person name="Pangilinan J."/>
            <person name="Riley R."/>
            <person name="Labutti K."/>
            <person name="Andreopoulos B."/>
            <person name="Lipzen A."/>
            <person name="Chen C."/>
            <person name="Yanf M."/>
            <person name="Daum C."/>
            <person name="Ng V."/>
            <person name="Clum A."/>
            <person name="Steindorff A."/>
            <person name="Ohm R."/>
            <person name="Martin F."/>
            <person name="Silar P."/>
            <person name="Natvig D."/>
            <person name="Lalanne C."/>
            <person name="Gautier V."/>
            <person name="Ament-Velasquez S.L."/>
            <person name="Kruys A."/>
            <person name="Hutchinson M.I."/>
            <person name="Powell A.J."/>
            <person name="Barry K."/>
            <person name="Miller A.N."/>
            <person name="Grigoriev I.V."/>
            <person name="Debuchy R."/>
            <person name="Gladieux P."/>
            <person name="Thoren M.H."/>
            <person name="Johannesson H."/>
        </authorList>
    </citation>
    <scope>NUCLEOTIDE SEQUENCE</scope>
    <source>
        <strain evidence="8">CBS 168.71</strain>
    </source>
</reference>